<dbReference type="OrthoDB" id="10252171at2759"/>
<dbReference type="STRING" id="1388766.A0A017S892"/>
<evidence type="ECO:0000256" key="11">
    <source>
        <dbReference type="ARBA" id="ARBA00030237"/>
    </source>
</evidence>
<evidence type="ECO:0000256" key="1">
    <source>
        <dbReference type="ARBA" id="ARBA00004623"/>
    </source>
</evidence>
<evidence type="ECO:0000256" key="8">
    <source>
        <dbReference type="ARBA" id="ARBA00022777"/>
    </source>
</evidence>
<evidence type="ECO:0000256" key="5">
    <source>
        <dbReference type="ARBA" id="ARBA00022527"/>
    </source>
</evidence>
<dbReference type="PROSITE" id="PS00108">
    <property type="entry name" value="PROTEIN_KINASE_ST"/>
    <property type="match status" value="1"/>
</dbReference>
<dbReference type="EMBL" id="KK088437">
    <property type="protein sequence ID" value="EYE92400.1"/>
    <property type="molecule type" value="Genomic_DNA"/>
</dbReference>
<evidence type="ECO:0000259" key="14">
    <source>
        <dbReference type="PROSITE" id="PS50011"/>
    </source>
</evidence>
<keyword evidence="9" id="KW-0067">ATP-binding</keyword>
<dbReference type="Gene3D" id="1.10.510.10">
    <property type="entry name" value="Transferase(Phosphotransferase) domain 1"/>
    <property type="match status" value="1"/>
</dbReference>
<protein>
    <recommendedName>
        <fullName evidence="3">Serine/threonine-protein kinase ATG1</fullName>
        <ecNumber evidence="2">2.7.11.1</ecNumber>
    </recommendedName>
    <alternativeName>
        <fullName evidence="11">Autophagy-related protein 1</fullName>
    </alternativeName>
    <alternativeName>
        <fullName evidence="4">Serine/threonine-protein kinase atg1</fullName>
    </alternativeName>
</protein>
<keyword evidence="6" id="KW-0808">Transferase</keyword>
<dbReference type="GO" id="GO:0004674">
    <property type="term" value="F:protein serine/threonine kinase activity"/>
    <property type="evidence" value="ECO:0007669"/>
    <property type="project" value="UniProtKB-KW"/>
</dbReference>
<evidence type="ECO:0000256" key="2">
    <source>
        <dbReference type="ARBA" id="ARBA00012513"/>
    </source>
</evidence>
<proteinExistence type="predicted"/>
<dbReference type="Proteomes" id="UP000019804">
    <property type="component" value="Unassembled WGS sequence"/>
</dbReference>
<keyword evidence="16" id="KW-1185">Reference proteome</keyword>
<keyword evidence="7" id="KW-0547">Nucleotide-binding</keyword>
<dbReference type="PANTHER" id="PTHR24348">
    <property type="entry name" value="SERINE/THREONINE-PROTEIN KINASE UNC-51-RELATED"/>
    <property type="match status" value="1"/>
</dbReference>
<comment type="subcellular location">
    <subcellularLocation>
        <location evidence="1">Preautophagosomal structure membrane</location>
        <topology evidence="1">Peripheral membrane protein</topology>
    </subcellularLocation>
</comment>
<dbReference type="SMART" id="SM00220">
    <property type="entry name" value="S_TKc"/>
    <property type="match status" value="1"/>
</dbReference>
<dbReference type="Pfam" id="PF00069">
    <property type="entry name" value="Pkinase"/>
    <property type="match status" value="1"/>
</dbReference>
<dbReference type="GO" id="GO:0005524">
    <property type="term" value="F:ATP binding"/>
    <property type="evidence" value="ECO:0007669"/>
    <property type="project" value="UniProtKB-KW"/>
</dbReference>
<comment type="catalytic activity">
    <reaction evidence="12">
        <text>L-threonyl-[protein] + ATP = O-phospho-L-threonyl-[protein] + ADP + H(+)</text>
        <dbReference type="Rhea" id="RHEA:46608"/>
        <dbReference type="Rhea" id="RHEA-COMP:11060"/>
        <dbReference type="Rhea" id="RHEA-COMP:11605"/>
        <dbReference type="ChEBI" id="CHEBI:15378"/>
        <dbReference type="ChEBI" id="CHEBI:30013"/>
        <dbReference type="ChEBI" id="CHEBI:30616"/>
        <dbReference type="ChEBI" id="CHEBI:61977"/>
        <dbReference type="ChEBI" id="CHEBI:456216"/>
        <dbReference type="EC" id="2.7.11.1"/>
    </reaction>
</comment>
<evidence type="ECO:0000256" key="3">
    <source>
        <dbReference type="ARBA" id="ARBA00018572"/>
    </source>
</evidence>
<evidence type="ECO:0000256" key="6">
    <source>
        <dbReference type="ARBA" id="ARBA00022679"/>
    </source>
</evidence>
<dbReference type="EC" id="2.7.11.1" evidence="2"/>
<evidence type="ECO:0000256" key="4">
    <source>
        <dbReference type="ARBA" id="ARBA00019599"/>
    </source>
</evidence>
<evidence type="ECO:0000256" key="7">
    <source>
        <dbReference type="ARBA" id="ARBA00022741"/>
    </source>
</evidence>
<comment type="catalytic activity">
    <reaction evidence="13">
        <text>L-seryl-[protein] + ATP = O-phospho-L-seryl-[protein] + ADP + H(+)</text>
        <dbReference type="Rhea" id="RHEA:17989"/>
        <dbReference type="Rhea" id="RHEA-COMP:9863"/>
        <dbReference type="Rhea" id="RHEA-COMP:11604"/>
        <dbReference type="ChEBI" id="CHEBI:15378"/>
        <dbReference type="ChEBI" id="CHEBI:29999"/>
        <dbReference type="ChEBI" id="CHEBI:30616"/>
        <dbReference type="ChEBI" id="CHEBI:83421"/>
        <dbReference type="ChEBI" id="CHEBI:456216"/>
        <dbReference type="EC" id="2.7.11.1"/>
    </reaction>
</comment>
<organism evidence="15 16">
    <name type="scientific">Aspergillus ruber (strain CBS 135680)</name>
    <dbReference type="NCBI Taxonomy" id="1388766"/>
    <lineage>
        <taxon>Eukaryota</taxon>
        <taxon>Fungi</taxon>
        <taxon>Dikarya</taxon>
        <taxon>Ascomycota</taxon>
        <taxon>Pezizomycotina</taxon>
        <taxon>Eurotiomycetes</taxon>
        <taxon>Eurotiomycetidae</taxon>
        <taxon>Eurotiales</taxon>
        <taxon>Aspergillaceae</taxon>
        <taxon>Aspergillus</taxon>
        <taxon>Aspergillus subgen. Aspergillus</taxon>
    </lineage>
</organism>
<dbReference type="RefSeq" id="XP_040636088.1">
    <property type="nucleotide sequence ID" value="XM_040779259.1"/>
</dbReference>
<dbReference type="HOGENOM" id="CLU_000288_63_0_1"/>
<dbReference type="InterPro" id="IPR045269">
    <property type="entry name" value="Atg1-like"/>
</dbReference>
<dbReference type="AlphaFoldDB" id="A0A017S892"/>
<dbReference type="InterPro" id="IPR011009">
    <property type="entry name" value="Kinase-like_dom_sf"/>
</dbReference>
<keyword evidence="5" id="KW-0723">Serine/threonine-protein kinase</keyword>
<evidence type="ECO:0000256" key="10">
    <source>
        <dbReference type="ARBA" id="ARBA00023006"/>
    </source>
</evidence>
<reference evidence="16" key="1">
    <citation type="journal article" date="2014" name="Nat. Commun.">
        <title>Genomic adaptations of the halophilic Dead Sea filamentous fungus Eurotium rubrum.</title>
        <authorList>
            <person name="Kis-Papo T."/>
            <person name="Weig A.R."/>
            <person name="Riley R."/>
            <person name="Persoh D."/>
            <person name="Salamov A."/>
            <person name="Sun H."/>
            <person name="Lipzen A."/>
            <person name="Wasser S.P."/>
            <person name="Rambold G."/>
            <person name="Grigoriev I.V."/>
            <person name="Nevo E."/>
        </authorList>
    </citation>
    <scope>NUCLEOTIDE SEQUENCE [LARGE SCALE GENOMIC DNA]</scope>
    <source>
        <strain evidence="16">CBS 135680</strain>
    </source>
</reference>
<dbReference type="GO" id="GO:0034045">
    <property type="term" value="C:phagophore assembly site membrane"/>
    <property type="evidence" value="ECO:0007669"/>
    <property type="project" value="UniProtKB-SubCell"/>
</dbReference>
<evidence type="ECO:0000256" key="9">
    <source>
        <dbReference type="ARBA" id="ARBA00022840"/>
    </source>
</evidence>
<name>A0A017S892_ASPRC</name>
<dbReference type="GO" id="GO:0000045">
    <property type="term" value="P:autophagosome assembly"/>
    <property type="evidence" value="ECO:0007669"/>
    <property type="project" value="TreeGrafter"/>
</dbReference>
<feature type="domain" description="Protein kinase" evidence="14">
    <location>
        <begin position="1"/>
        <end position="156"/>
    </location>
</feature>
<keyword evidence="10" id="KW-0072">Autophagy</keyword>
<dbReference type="SUPFAM" id="SSF56112">
    <property type="entry name" value="Protein kinase-like (PK-like)"/>
    <property type="match status" value="1"/>
</dbReference>
<dbReference type="InterPro" id="IPR000719">
    <property type="entry name" value="Prot_kinase_dom"/>
</dbReference>
<sequence length="156" mass="17587">MEYFELGDLQTHLGRPLPEWEAQHVAHQLLEGLEQLRLNGFAHRDVKPANIFVVRKGPDWWAKTGDFGISKRVHEGRTFLRTAVGALGFIAPEVVVNQESDLQYTDKVDMRSLGVLVHYMITATLPFNKETELRRCIENCDFPESALGSLGPTVGK</sequence>
<dbReference type="PROSITE" id="PS50011">
    <property type="entry name" value="PROTEIN_KINASE_DOM"/>
    <property type="match status" value="1"/>
</dbReference>
<evidence type="ECO:0000313" key="16">
    <source>
        <dbReference type="Proteomes" id="UP000019804"/>
    </source>
</evidence>
<dbReference type="InterPro" id="IPR008271">
    <property type="entry name" value="Ser/Thr_kinase_AS"/>
</dbReference>
<dbReference type="GO" id="GO:0010506">
    <property type="term" value="P:regulation of autophagy"/>
    <property type="evidence" value="ECO:0007669"/>
    <property type="project" value="InterPro"/>
</dbReference>
<dbReference type="PANTHER" id="PTHR24348:SF22">
    <property type="entry name" value="NON-SPECIFIC SERINE_THREONINE PROTEIN KINASE"/>
    <property type="match status" value="1"/>
</dbReference>
<dbReference type="GO" id="GO:0005829">
    <property type="term" value="C:cytosol"/>
    <property type="evidence" value="ECO:0007669"/>
    <property type="project" value="TreeGrafter"/>
</dbReference>
<evidence type="ECO:0000313" key="15">
    <source>
        <dbReference type="EMBL" id="EYE92400.1"/>
    </source>
</evidence>
<evidence type="ECO:0000256" key="12">
    <source>
        <dbReference type="ARBA" id="ARBA00047899"/>
    </source>
</evidence>
<evidence type="ECO:0000256" key="13">
    <source>
        <dbReference type="ARBA" id="ARBA00048679"/>
    </source>
</evidence>
<accession>A0A017S892</accession>
<dbReference type="GO" id="GO:0005776">
    <property type="term" value="C:autophagosome"/>
    <property type="evidence" value="ECO:0007669"/>
    <property type="project" value="TreeGrafter"/>
</dbReference>
<dbReference type="GeneID" id="63694383"/>
<gene>
    <name evidence="15" type="ORF">EURHEDRAFT_380202</name>
</gene>
<keyword evidence="8 15" id="KW-0418">Kinase</keyword>